<comment type="caution">
    <text evidence="1">The sequence shown here is derived from an EMBL/GenBank/DDBJ whole genome shotgun (WGS) entry which is preliminary data.</text>
</comment>
<accession>A0A154IE49</accession>
<dbReference type="EMBL" id="LVYU01000110">
    <property type="protein sequence ID" value="KZA98863.1"/>
    <property type="molecule type" value="Genomic_DNA"/>
</dbReference>
<sequence>MAISTPATITPRVLQRIGAVVNGGHLPVQGVAGTSTAQVGTVTMGFKADNGETVIVHSHQVAVLSMINCDADVRLMPSGYEFEFASLNESVAGHAAGMACQPPRHGYVVTCDTMCRMKGGRVIRRP</sequence>
<proteinExistence type="predicted"/>
<name>A0A154IE49_RHILE</name>
<protein>
    <submittedName>
        <fullName evidence="1">Uncharacterized protein</fullName>
    </submittedName>
</protein>
<organism evidence="1">
    <name type="scientific">Rhizobium leguminosarum</name>
    <dbReference type="NCBI Taxonomy" id="384"/>
    <lineage>
        <taxon>Bacteria</taxon>
        <taxon>Pseudomonadati</taxon>
        <taxon>Pseudomonadota</taxon>
        <taxon>Alphaproteobacteria</taxon>
        <taxon>Hyphomicrobiales</taxon>
        <taxon>Rhizobiaceae</taxon>
        <taxon>Rhizobium/Agrobacterium group</taxon>
        <taxon>Rhizobium</taxon>
    </lineage>
</organism>
<evidence type="ECO:0000313" key="1">
    <source>
        <dbReference type="EMBL" id="KZA98863.1"/>
    </source>
</evidence>
<gene>
    <name evidence="1" type="ORF">A4A59_25240</name>
</gene>
<dbReference type="AlphaFoldDB" id="A0A154IE49"/>
<reference evidence="1" key="1">
    <citation type="submission" date="2016-03" db="EMBL/GenBank/DDBJ databases">
        <title>Microsymbionts genomes from the relict species Vavilovia formosa.</title>
        <authorList>
            <person name="Chirak E."/>
            <person name="Kimeklis A."/>
            <person name="Kopat V."/>
            <person name="Andronov E."/>
        </authorList>
    </citation>
    <scope>NUCLEOTIDE SEQUENCE [LARGE SCALE GENOMIC DNA]</scope>
    <source>
        <strain evidence="1">Vaf12</strain>
    </source>
</reference>